<dbReference type="Pfam" id="PF12773">
    <property type="entry name" value="DZR"/>
    <property type="match status" value="1"/>
</dbReference>
<dbReference type="EMBL" id="DF967973">
    <property type="protein sequence ID" value="GAP16150.1"/>
    <property type="molecule type" value="Genomic_DNA"/>
</dbReference>
<dbReference type="RefSeq" id="WP_075075524.1">
    <property type="nucleotide sequence ID" value="NZ_DF967973.1"/>
</dbReference>
<evidence type="ECO:0000313" key="3">
    <source>
        <dbReference type="Proteomes" id="UP000055060"/>
    </source>
</evidence>
<dbReference type="AlphaFoldDB" id="A0A0K8MY65"/>
<evidence type="ECO:0000313" key="2">
    <source>
        <dbReference type="EMBL" id="GAP16150.1"/>
    </source>
</evidence>
<dbReference type="GO" id="GO:0004386">
    <property type="term" value="F:helicase activity"/>
    <property type="evidence" value="ECO:0007669"/>
    <property type="project" value="UniProtKB-KW"/>
</dbReference>
<keyword evidence="2" id="KW-0067">ATP-binding</keyword>
<dbReference type="STRING" id="360412.LARV_03946"/>
<dbReference type="Proteomes" id="UP000055060">
    <property type="component" value="Unassembled WGS sequence"/>
</dbReference>
<keyword evidence="2" id="KW-0378">Hydrolase</keyword>
<name>A0A0K8MY65_9CHLR</name>
<keyword evidence="2" id="KW-0547">Nucleotide-binding</keyword>
<dbReference type="Gene3D" id="2.10.290.10">
    <property type="entry name" value="YfgJ-like"/>
    <property type="match status" value="1"/>
</dbReference>
<dbReference type="InterPro" id="IPR025874">
    <property type="entry name" value="DZR"/>
</dbReference>
<accession>A0A0K8MY65</accession>
<evidence type="ECO:0000259" key="1">
    <source>
        <dbReference type="Pfam" id="PF12773"/>
    </source>
</evidence>
<reference evidence="2" key="1">
    <citation type="submission" date="2015-07" db="EMBL/GenBank/DDBJ databases">
        <title>Draft Genome Sequences of Anaerolinea thermolimosa IMO-1, Bellilinea caldifistulae GOMI-1, Leptolinea tardivitalis YMTK-2, Levilinea saccharolytica KIBI-1,Longilinea arvoryzae KOME-1, Previously Described as Members of the Anaerolineaceae (Chloroflexi).</title>
        <authorList>
            <person name="Sekiguchi Y."/>
            <person name="Ohashi A."/>
            <person name="Matsuura N."/>
            <person name="Tourlousse M.D."/>
        </authorList>
    </citation>
    <scope>NUCLEOTIDE SEQUENCE [LARGE SCALE GENOMIC DNA]</scope>
    <source>
        <strain evidence="2">KOME-1</strain>
    </source>
</reference>
<gene>
    <name evidence="2" type="ORF">LARV_03946</name>
</gene>
<sequence>MTNFSHMPNYDIRNDGAGPYGVFYCDVCGREFRSQPDIAGSIKQDLGRSAVSGLLRKVPLVGNSVADNVVGEDPRYSYKMTPAQIDAAWQQVQVHFRECPTCQRIVCLSDFDTQSGFCQEDSPRTGEIAEARGAQAGAAIKGFAAAFGLGGALDNVAKAADAASRGEGALARCPKDGTLAAPGTKFCPECGTPMVQPPSTVCPKCGTETGGAKFCPNCGNKMEAAAPTNCPNCGAPVKGAKFCPECGTKI</sequence>
<keyword evidence="2" id="KW-0347">Helicase</keyword>
<organism evidence="2">
    <name type="scientific">Longilinea arvoryzae</name>
    <dbReference type="NCBI Taxonomy" id="360412"/>
    <lineage>
        <taxon>Bacteria</taxon>
        <taxon>Bacillati</taxon>
        <taxon>Chloroflexota</taxon>
        <taxon>Anaerolineae</taxon>
        <taxon>Anaerolineales</taxon>
        <taxon>Anaerolineaceae</taxon>
        <taxon>Longilinea</taxon>
    </lineage>
</organism>
<dbReference type="InterPro" id="IPR029037">
    <property type="entry name" value="DUF1407/YfgJ-like_sf"/>
</dbReference>
<feature type="domain" description="DZANK-type" evidence="1">
    <location>
        <begin position="202"/>
        <end position="247"/>
    </location>
</feature>
<protein>
    <submittedName>
        <fullName evidence="2">Replication restart DNA helicase PriA</fullName>
    </submittedName>
</protein>
<keyword evidence="3" id="KW-1185">Reference proteome</keyword>
<proteinExistence type="predicted"/>
<dbReference type="SUPFAM" id="SSF161187">
    <property type="entry name" value="YfgJ-like"/>
    <property type="match status" value="1"/>
</dbReference>